<keyword evidence="3" id="KW-1185">Reference proteome</keyword>
<proteinExistence type="predicted"/>
<feature type="region of interest" description="Disordered" evidence="1">
    <location>
        <begin position="299"/>
        <end position="353"/>
    </location>
</feature>
<feature type="compositionally biased region" description="Basic residues" evidence="1">
    <location>
        <begin position="181"/>
        <end position="191"/>
    </location>
</feature>
<name>A0A9W4H146_9ACTN</name>
<feature type="compositionally biased region" description="Low complexity" evidence="1">
    <location>
        <begin position="299"/>
        <end position="312"/>
    </location>
</feature>
<organism evidence="2 3">
    <name type="scientific">Actinacidiphila bryophytorum</name>
    <dbReference type="NCBI Taxonomy" id="1436133"/>
    <lineage>
        <taxon>Bacteria</taxon>
        <taxon>Bacillati</taxon>
        <taxon>Actinomycetota</taxon>
        <taxon>Actinomycetes</taxon>
        <taxon>Kitasatosporales</taxon>
        <taxon>Streptomycetaceae</taxon>
        <taxon>Actinacidiphila</taxon>
    </lineage>
</organism>
<evidence type="ECO:0000256" key="1">
    <source>
        <dbReference type="SAM" id="MobiDB-lite"/>
    </source>
</evidence>
<feature type="region of interest" description="Disordered" evidence="1">
    <location>
        <begin position="84"/>
        <end position="283"/>
    </location>
</feature>
<sequence>MDRGGRHLPRLLLRRGLDGQPAAVRGRAGPHPAALLRRRLRRGGTRIGRRGRRPALLGRTARRGRGTHRPAAGVEHVARARTRAAGVRPADHHARARHHRGGLAGRGGEGRRDGGPGRLRHHPQLAQGGGPAAAARPRRTRRGARHVPVHHTRHGRRRRRRHHMARRLTRRRGGGAARVREARHHALRAVRHPLPAGGRQDRRPAAEPVDVTGLTGDAIGGTVMRAGRASARHGRKRRGDDGEHRHQGQRRGGGTARTVRQPARADQVRGHGPGAALHARDRRRVRPRALLRLLVLRGPRPGPVTRVPGRGPALNPAPGDGTSSAPPAPGAMLAPMTNRSHRRLGDPSAQGEC</sequence>
<comment type="caution">
    <text evidence="2">The sequence shown here is derived from an EMBL/GenBank/DDBJ whole genome shotgun (WGS) entry which is preliminary data.</text>
</comment>
<evidence type="ECO:0000313" key="3">
    <source>
        <dbReference type="Proteomes" id="UP001153328"/>
    </source>
</evidence>
<dbReference type="Proteomes" id="UP001153328">
    <property type="component" value="Unassembled WGS sequence"/>
</dbReference>
<evidence type="ECO:0000313" key="2">
    <source>
        <dbReference type="EMBL" id="CAG7641078.1"/>
    </source>
</evidence>
<protein>
    <submittedName>
        <fullName evidence="2">Uncharacterized protein</fullName>
    </submittedName>
</protein>
<dbReference type="EMBL" id="CAJVAX010000017">
    <property type="protein sequence ID" value="CAG7641078.1"/>
    <property type="molecule type" value="Genomic_DNA"/>
</dbReference>
<accession>A0A9W4H146</accession>
<gene>
    <name evidence="2" type="ORF">SBRY_30497</name>
</gene>
<reference evidence="2" key="1">
    <citation type="submission" date="2021-06" db="EMBL/GenBank/DDBJ databases">
        <authorList>
            <person name="Arsene-Ploetze F."/>
        </authorList>
    </citation>
    <scope>NUCLEOTIDE SEQUENCE</scope>
    <source>
        <strain evidence="2">SBRY1</strain>
    </source>
</reference>
<feature type="compositionally biased region" description="Basic residues" evidence="1">
    <location>
        <begin position="136"/>
        <end position="173"/>
    </location>
</feature>
<dbReference type="AlphaFoldDB" id="A0A9W4H146"/>